<evidence type="ECO:0000256" key="1">
    <source>
        <dbReference type="ARBA" id="ARBA00001946"/>
    </source>
</evidence>
<comment type="cofactor">
    <cofactor evidence="1">
        <name>Mg(2+)</name>
        <dbReference type="ChEBI" id="CHEBI:18420"/>
    </cofactor>
</comment>
<keyword evidence="5 10" id="KW-0418">Kinase</keyword>
<evidence type="ECO:0000256" key="6">
    <source>
        <dbReference type="ARBA" id="ARBA00022840"/>
    </source>
</evidence>
<feature type="domain" description="DAGKc" evidence="9">
    <location>
        <begin position="17"/>
        <end position="120"/>
    </location>
</feature>
<evidence type="ECO:0000259" key="9">
    <source>
        <dbReference type="PROSITE" id="PS50146"/>
    </source>
</evidence>
<name>A0A1G8H505_9MICO</name>
<dbReference type="Proteomes" id="UP000198822">
    <property type="component" value="Chromosome I"/>
</dbReference>
<dbReference type="AlphaFoldDB" id="A0A1G8H505"/>
<sequence>MPVVIANPIARASVRGVRALEARGALDVRWTGERRADALARDAIGEGADAVIAVGGDGTIRDVADVLAGTGVPMGIVPAGTANLFARNLDLPLRDLARAAAIALDAAPLPTDLGRVVLHADGREHAPRVFLVVVGIGHDATAVEAASLARKRRLGWGAYVVAGMRRFAHPLHAVRARLDEEPWMRTEAWTVLVHNTARITLGLRVVPDTRPDDGLLHVAAVSPRRIAHWGRIAAAGMGLARAEGVLSHRTGRRVRLEADRIPVQLDGDAHGRITALDAWIDPGVLLVRRPAGDTTRADRSGGDR</sequence>
<dbReference type="Gene3D" id="2.60.200.40">
    <property type="match status" value="1"/>
</dbReference>
<dbReference type="InterPro" id="IPR016064">
    <property type="entry name" value="NAD/diacylglycerol_kinase_sf"/>
</dbReference>
<dbReference type="SUPFAM" id="SSF111331">
    <property type="entry name" value="NAD kinase/diacylglycerol kinase-like"/>
    <property type="match status" value="1"/>
</dbReference>
<dbReference type="Pfam" id="PF19279">
    <property type="entry name" value="YegS_C"/>
    <property type="match status" value="1"/>
</dbReference>
<dbReference type="EMBL" id="LT629695">
    <property type="protein sequence ID" value="SDI01639.1"/>
    <property type="molecule type" value="Genomic_DNA"/>
</dbReference>
<keyword evidence="7" id="KW-0443">Lipid metabolism</keyword>
<accession>A0A1G8H505</accession>
<keyword evidence="4" id="KW-0547">Nucleotide-binding</keyword>
<evidence type="ECO:0000256" key="3">
    <source>
        <dbReference type="ARBA" id="ARBA00022679"/>
    </source>
</evidence>
<protein>
    <submittedName>
        <fullName evidence="10">Diacylglycerol kinase family enzyme</fullName>
    </submittedName>
</protein>
<reference evidence="11" key="1">
    <citation type="submission" date="2016-10" db="EMBL/GenBank/DDBJ databases">
        <authorList>
            <person name="Varghese N."/>
            <person name="Submissions S."/>
        </authorList>
    </citation>
    <scope>NUCLEOTIDE SEQUENCE [LARGE SCALE GENOMIC DNA]</scope>
    <source>
        <strain evidence="11">DSM 22002</strain>
    </source>
</reference>
<keyword evidence="8" id="KW-1208">Phospholipid metabolism</keyword>
<dbReference type="Pfam" id="PF00781">
    <property type="entry name" value="DAGK_cat"/>
    <property type="match status" value="1"/>
</dbReference>
<dbReference type="GO" id="GO:0005524">
    <property type="term" value="F:ATP binding"/>
    <property type="evidence" value="ECO:0007669"/>
    <property type="project" value="UniProtKB-KW"/>
</dbReference>
<dbReference type="InterPro" id="IPR050187">
    <property type="entry name" value="Lipid_Phosphate_FormReg"/>
</dbReference>
<keyword evidence="6" id="KW-0067">ATP-binding</keyword>
<keyword evidence="7" id="KW-0444">Lipid biosynthesis</keyword>
<keyword evidence="3" id="KW-0808">Transferase</keyword>
<dbReference type="Gene3D" id="3.40.50.10330">
    <property type="entry name" value="Probable inorganic polyphosphate/atp-NAD kinase, domain 1"/>
    <property type="match status" value="1"/>
</dbReference>
<dbReference type="PANTHER" id="PTHR12358">
    <property type="entry name" value="SPHINGOSINE KINASE"/>
    <property type="match status" value="1"/>
</dbReference>
<dbReference type="OrthoDB" id="3171056at2"/>
<dbReference type="GO" id="GO:0008654">
    <property type="term" value="P:phospholipid biosynthetic process"/>
    <property type="evidence" value="ECO:0007669"/>
    <property type="project" value="UniProtKB-KW"/>
</dbReference>
<dbReference type="RefSeq" id="WP_157674882.1">
    <property type="nucleotide sequence ID" value="NZ_LT629695.1"/>
</dbReference>
<keyword evidence="7" id="KW-0594">Phospholipid biosynthesis</keyword>
<proteinExistence type="inferred from homology"/>
<evidence type="ECO:0000313" key="11">
    <source>
        <dbReference type="Proteomes" id="UP000198822"/>
    </source>
</evidence>
<dbReference type="PROSITE" id="PS50146">
    <property type="entry name" value="DAGK"/>
    <property type="match status" value="1"/>
</dbReference>
<dbReference type="PANTHER" id="PTHR12358:SF54">
    <property type="entry name" value="SPHINGOSINE KINASE RELATED PROTEIN"/>
    <property type="match status" value="1"/>
</dbReference>
<dbReference type="InterPro" id="IPR017438">
    <property type="entry name" value="ATP-NAD_kinase_N"/>
</dbReference>
<keyword evidence="11" id="KW-1185">Reference proteome</keyword>
<dbReference type="InterPro" id="IPR045540">
    <property type="entry name" value="YegS/DAGK_C"/>
</dbReference>
<dbReference type="GO" id="GO:0016301">
    <property type="term" value="F:kinase activity"/>
    <property type="evidence" value="ECO:0007669"/>
    <property type="project" value="UniProtKB-KW"/>
</dbReference>
<evidence type="ECO:0000256" key="5">
    <source>
        <dbReference type="ARBA" id="ARBA00022777"/>
    </source>
</evidence>
<evidence type="ECO:0000256" key="2">
    <source>
        <dbReference type="ARBA" id="ARBA00005983"/>
    </source>
</evidence>
<evidence type="ECO:0000256" key="7">
    <source>
        <dbReference type="ARBA" id="ARBA00023209"/>
    </source>
</evidence>
<evidence type="ECO:0000256" key="4">
    <source>
        <dbReference type="ARBA" id="ARBA00022741"/>
    </source>
</evidence>
<evidence type="ECO:0000256" key="8">
    <source>
        <dbReference type="ARBA" id="ARBA00023264"/>
    </source>
</evidence>
<evidence type="ECO:0000313" key="10">
    <source>
        <dbReference type="EMBL" id="SDI01639.1"/>
    </source>
</evidence>
<comment type="similarity">
    <text evidence="2">Belongs to the diacylglycerol/lipid kinase family.</text>
</comment>
<gene>
    <name evidence="10" type="ORF">SAMN04489720_3214</name>
</gene>
<organism evidence="10 11">
    <name type="scientific">Agrococcus jejuensis</name>
    <dbReference type="NCBI Taxonomy" id="399736"/>
    <lineage>
        <taxon>Bacteria</taxon>
        <taxon>Bacillati</taxon>
        <taxon>Actinomycetota</taxon>
        <taxon>Actinomycetes</taxon>
        <taxon>Micrococcales</taxon>
        <taxon>Microbacteriaceae</taxon>
        <taxon>Agrococcus</taxon>
    </lineage>
</organism>
<dbReference type="InterPro" id="IPR001206">
    <property type="entry name" value="Diacylglycerol_kinase_cat_dom"/>
</dbReference>
<dbReference type="STRING" id="399736.SAMN04489720_3214"/>